<dbReference type="PANTHER" id="PTHR11136:SF0">
    <property type="entry name" value="DIHYDROFOLATE SYNTHETASE-RELATED"/>
    <property type="match status" value="1"/>
</dbReference>
<sequence length="438" mass="49280">MPFADLYEQINKQMNRHEGAHIGDQERWHILREVLDWIGRPDEKLRFIHIVGTDGKHATGAMTAAILTAANYKTGRFTTPAIMNDCDMILVDNESITQEEFVLSFQRILEEIKRHGGDITTLSRFEWWFLVSIEHFRRQEVKYVVLEAGIDGMCDPTNAILETLLVAFTHIDFDYKTGQTPQSHQLTAIALDKSGAIKPGAVVVNMPGQHHEVTKVLKTVTAEKNAVWYSRRPKITVMKTDPTGMVLKLDDGIEMRLSVVGSDHLKNLANVLQIIGYLQETGAHISLVNIAEALAYLKISGRMTYDAAHDILFDGADSTTTMEHLLSSIKSWHLQAKPIFVLGLRKDENWREILDMVLPYTDQVIAVTPAHHEGMHADELAAKIVMQSNVNVEVADDSTAAINLARRARRDTNRMIVVTGSLFTLRAINKEGLTFDEY</sequence>
<dbReference type="PANTHER" id="PTHR11136">
    <property type="entry name" value="FOLYLPOLYGLUTAMATE SYNTHASE-RELATED"/>
    <property type="match status" value="1"/>
</dbReference>
<keyword evidence="3" id="KW-0479">Metal-binding</keyword>
<dbReference type="STRING" id="759620.WS105_0877"/>
<evidence type="ECO:0000256" key="1">
    <source>
        <dbReference type="ARBA" id="ARBA00008276"/>
    </source>
</evidence>
<name>A0A075U6H9_9LACO</name>
<dbReference type="PATRIC" id="fig|759620.7.peg.839"/>
<keyword evidence="5" id="KW-0067">ATP-binding</keyword>
<dbReference type="GO" id="GO:0046872">
    <property type="term" value="F:metal ion binding"/>
    <property type="evidence" value="ECO:0007669"/>
    <property type="project" value="UniProtKB-KW"/>
</dbReference>
<dbReference type="Gene3D" id="3.90.190.20">
    <property type="entry name" value="Mur ligase, C-terminal domain"/>
    <property type="match status" value="1"/>
</dbReference>
<evidence type="ECO:0000256" key="6">
    <source>
        <dbReference type="ARBA" id="ARBA00022842"/>
    </source>
</evidence>
<dbReference type="Proteomes" id="UP000029079">
    <property type="component" value="Chromosome"/>
</dbReference>
<proteinExistence type="inferred from homology"/>
<dbReference type="KEGG" id="wce:WS08_0813"/>
<dbReference type="GO" id="GO:0005737">
    <property type="term" value="C:cytoplasm"/>
    <property type="evidence" value="ECO:0007669"/>
    <property type="project" value="TreeGrafter"/>
</dbReference>
<reference evidence="8" key="2">
    <citation type="submission" date="2014-08" db="EMBL/GenBank/DDBJ databases">
        <title>Complete genome of Weissella ceti strain WS74 isolated from diseased rainbow trout in Brazil.</title>
        <authorList>
            <person name="Figueiredo H.C.P."/>
            <person name="Leal C.A.G."/>
            <person name="Pereira F.L."/>
            <person name="Soares S.C."/>
            <person name="Dorella F.A."/>
            <person name="Carvalho A.F."/>
            <person name="Azevedo V.A.C."/>
        </authorList>
    </citation>
    <scope>NUCLEOTIDE SEQUENCE [LARGE SCALE GENOMIC DNA]</scope>
    <source>
        <strain evidence="8">WS74</strain>
    </source>
</reference>
<dbReference type="KEGG" id="wct:WS74_0879"/>
<dbReference type="EMBL" id="CP009223">
    <property type="protein sequence ID" value="AIM63131.1"/>
    <property type="molecule type" value="Genomic_DNA"/>
</dbReference>
<dbReference type="AlphaFoldDB" id="A0A075U6H9"/>
<dbReference type="InterPro" id="IPR036615">
    <property type="entry name" value="Mur_ligase_C_dom_sf"/>
</dbReference>
<evidence type="ECO:0000256" key="2">
    <source>
        <dbReference type="ARBA" id="ARBA00022598"/>
    </source>
</evidence>
<keyword evidence="2" id="KW-0436">Ligase</keyword>
<dbReference type="SUPFAM" id="SSF53244">
    <property type="entry name" value="MurD-like peptide ligases, peptide-binding domain"/>
    <property type="match status" value="1"/>
</dbReference>
<evidence type="ECO:0000313" key="8">
    <source>
        <dbReference type="Proteomes" id="UP000029079"/>
    </source>
</evidence>
<reference evidence="7 8" key="1">
    <citation type="journal article" date="2014" name="Genome Announc.">
        <title>Complete Genome Sequences of Fish Pathogenic Weissella ceti Strains WS74 and WS105.</title>
        <authorList>
            <person name="Figueiredo H.C."/>
            <person name="Leal C.A."/>
            <person name="Dorella F.A."/>
            <person name="Carvalho A.F."/>
            <person name="Soares S.C."/>
            <person name="Pereira F.L."/>
            <person name="Azevedo V.A."/>
        </authorList>
    </citation>
    <scope>NUCLEOTIDE SEQUENCE [LARGE SCALE GENOMIC DNA]</scope>
    <source>
        <strain evidence="7 8">WS74</strain>
    </source>
</reference>
<comment type="similarity">
    <text evidence="1">Belongs to the folylpolyglutamate synthase family.</text>
</comment>
<keyword evidence="8" id="KW-1185">Reference proteome</keyword>
<evidence type="ECO:0000256" key="4">
    <source>
        <dbReference type="ARBA" id="ARBA00022741"/>
    </source>
</evidence>
<evidence type="ECO:0000256" key="3">
    <source>
        <dbReference type="ARBA" id="ARBA00022723"/>
    </source>
</evidence>
<protein>
    <submittedName>
        <fullName evidence="7">Putative tetrahydrofolate synthase</fullName>
    </submittedName>
</protein>
<evidence type="ECO:0000313" key="7">
    <source>
        <dbReference type="EMBL" id="AIM63131.1"/>
    </source>
</evidence>
<dbReference type="GO" id="GO:0004326">
    <property type="term" value="F:tetrahydrofolylpolyglutamate synthase activity"/>
    <property type="evidence" value="ECO:0007669"/>
    <property type="project" value="InterPro"/>
</dbReference>
<evidence type="ECO:0000256" key="5">
    <source>
        <dbReference type="ARBA" id="ARBA00022840"/>
    </source>
</evidence>
<dbReference type="SUPFAM" id="SSF53623">
    <property type="entry name" value="MurD-like peptide ligases, catalytic domain"/>
    <property type="match status" value="1"/>
</dbReference>
<dbReference type="InterPro" id="IPR036565">
    <property type="entry name" value="Mur-like_cat_sf"/>
</dbReference>
<dbReference type="Gene3D" id="3.40.1190.10">
    <property type="entry name" value="Mur-like, catalytic domain"/>
    <property type="match status" value="1"/>
</dbReference>
<dbReference type="RefSeq" id="WP_009496353.1">
    <property type="nucleotide sequence ID" value="NZ_CP009223.1"/>
</dbReference>
<accession>A0A075U6H9</accession>
<dbReference type="NCBIfam" id="TIGR01499">
    <property type="entry name" value="folC"/>
    <property type="match status" value="1"/>
</dbReference>
<keyword evidence="4" id="KW-0547">Nucleotide-binding</keyword>
<keyword evidence="6" id="KW-0460">Magnesium</keyword>
<dbReference type="GO" id="GO:0008841">
    <property type="term" value="F:dihydrofolate synthase activity"/>
    <property type="evidence" value="ECO:0007669"/>
    <property type="project" value="TreeGrafter"/>
</dbReference>
<dbReference type="InterPro" id="IPR001645">
    <property type="entry name" value="Folylpolyglutamate_synth"/>
</dbReference>
<dbReference type="OrthoDB" id="9809356at2"/>
<dbReference type="KEGG" id="wci:WS105_0877"/>
<dbReference type="GO" id="GO:0005524">
    <property type="term" value="F:ATP binding"/>
    <property type="evidence" value="ECO:0007669"/>
    <property type="project" value="UniProtKB-KW"/>
</dbReference>
<organism evidence="7 8">
    <name type="scientific">Weissella ceti</name>
    <dbReference type="NCBI Taxonomy" id="759620"/>
    <lineage>
        <taxon>Bacteria</taxon>
        <taxon>Bacillati</taxon>
        <taxon>Bacillota</taxon>
        <taxon>Bacilli</taxon>
        <taxon>Lactobacillales</taxon>
        <taxon>Lactobacillaceae</taxon>
        <taxon>Weissella</taxon>
    </lineage>
</organism>
<gene>
    <name evidence="7" type="ORF">WS74_0879</name>
</gene>